<proteinExistence type="predicted"/>
<dbReference type="AlphaFoldDB" id="A0A420HB78"/>
<accession>A0A420HB78</accession>
<evidence type="ECO:0000313" key="1">
    <source>
        <dbReference type="EMBL" id="RKF54694.1"/>
    </source>
</evidence>
<reference evidence="1 2" key="1">
    <citation type="journal article" date="2018" name="BMC Genomics">
        <title>Comparative genome analyses reveal sequence features reflecting distinct modes of host-adaptation between dicot and monocot powdery mildew.</title>
        <authorList>
            <person name="Wu Y."/>
            <person name="Ma X."/>
            <person name="Pan Z."/>
            <person name="Kale S.D."/>
            <person name="Song Y."/>
            <person name="King H."/>
            <person name="Zhang Q."/>
            <person name="Presley C."/>
            <person name="Deng X."/>
            <person name="Wei C.I."/>
            <person name="Xiao S."/>
        </authorList>
    </citation>
    <scope>NUCLEOTIDE SEQUENCE [LARGE SCALE GENOMIC DNA]</scope>
    <source>
        <strain evidence="1">UMSG2</strain>
    </source>
</reference>
<gene>
    <name evidence="1" type="ORF">OnM2_095028</name>
</gene>
<name>A0A420HB78_9PEZI</name>
<sequence>MVDNIPDSKSNAPSRLSRSGDMLNPQNGIYIYEYYGFNIEPEAWGYPVNINKPLTQQLANTYILWRTKVYTRNKLQDYQLEILIGGKNNCSTYQIKELVTQQFRNHLLSNGVWVNRRRGLQISKALEQTLLEENPKRWTEEEIDRQIEAFGKFNSRHRKVTDENQRESYQLNQQTKQKFKMKNMDVQMTY</sequence>
<dbReference type="Proteomes" id="UP000286134">
    <property type="component" value="Unassembled WGS sequence"/>
</dbReference>
<evidence type="ECO:0000313" key="2">
    <source>
        <dbReference type="Proteomes" id="UP000286134"/>
    </source>
</evidence>
<protein>
    <submittedName>
        <fullName evidence="1">Uncharacterized protein</fullName>
    </submittedName>
</protein>
<organism evidence="1 2">
    <name type="scientific">Erysiphe neolycopersici</name>
    <dbReference type="NCBI Taxonomy" id="212602"/>
    <lineage>
        <taxon>Eukaryota</taxon>
        <taxon>Fungi</taxon>
        <taxon>Dikarya</taxon>
        <taxon>Ascomycota</taxon>
        <taxon>Pezizomycotina</taxon>
        <taxon>Leotiomycetes</taxon>
        <taxon>Erysiphales</taxon>
        <taxon>Erysiphaceae</taxon>
        <taxon>Erysiphe</taxon>
    </lineage>
</organism>
<dbReference type="EMBL" id="MCFK01009565">
    <property type="protein sequence ID" value="RKF54694.1"/>
    <property type="molecule type" value="Genomic_DNA"/>
</dbReference>
<dbReference type="OrthoDB" id="3590150at2759"/>
<keyword evidence="2" id="KW-1185">Reference proteome</keyword>
<comment type="caution">
    <text evidence="1">The sequence shown here is derived from an EMBL/GenBank/DDBJ whole genome shotgun (WGS) entry which is preliminary data.</text>
</comment>